<accession>B1XZC3</accession>
<dbReference type="HOGENOM" id="CLU_186918_0_0_4"/>
<dbReference type="Proteomes" id="UP000001693">
    <property type="component" value="Chromosome"/>
</dbReference>
<dbReference type="EMBL" id="CP001013">
    <property type="protein sequence ID" value="ACB35293.1"/>
    <property type="molecule type" value="Genomic_DNA"/>
</dbReference>
<dbReference type="RefSeq" id="WP_012348044.1">
    <property type="nucleotide sequence ID" value="NC_010524.1"/>
</dbReference>
<gene>
    <name evidence="1" type="ordered locus">Lcho_3033</name>
</gene>
<proteinExistence type="predicted"/>
<protein>
    <submittedName>
        <fullName evidence="1">Uncharacterized protein</fullName>
    </submittedName>
</protein>
<dbReference type="AlphaFoldDB" id="B1XZC3"/>
<dbReference type="KEGG" id="lch:Lcho_3033"/>
<dbReference type="STRING" id="395495.Lcho_3033"/>
<name>B1XZC3_LEPCP</name>
<evidence type="ECO:0000313" key="2">
    <source>
        <dbReference type="Proteomes" id="UP000001693"/>
    </source>
</evidence>
<reference evidence="1 2" key="1">
    <citation type="submission" date="2008-03" db="EMBL/GenBank/DDBJ databases">
        <title>Complete sequence of Leptothrix cholodnii SP-6.</title>
        <authorList>
            <consortium name="US DOE Joint Genome Institute"/>
            <person name="Copeland A."/>
            <person name="Lucas S."/>
            <person name="Lapidus A."/>
            <person name="Glavina del Rio T."/>
            <person name="Dalin E."/>
            <person name="Tice H."/>
            <person name="Bruce D."/>
            <person name="Goodwin L."/>
            <person name="Pitluck S."/>
            <person name="Chertkov O."/>
            <person name="Brettin T."/>
            <person name="Detter J.C."/>
            <person name="Han C."/>
            <person name="Kuske C.R."/>
            <person name="Schmutz J."/>
            <person name="Larimer F."/>
            <person name="Land M."/>
            <person name="Hauser L."/>
            <person name="Kyrpides N."/>
            <person name="Lykidis A."/>
            <person name="Emerson D."/>
            <person name="Richardson P."/>
        </authorList>
    </citation>
    <scope>NUCLEOTIDE SEQUENCE [LARGE SCALE GENOMIC DNA]</scope>
    <source>
        <strain evidence="2">ATCC 51168 / LMG 8142 / SP-6</strain>
    </source>
</reference>
<dbReference type="OrthoDB" id="9794260at2"/>
<keyword evidence="2" id="KW-1185">Reference proteome</keyword>
<organism evidence="1 2">
    <name type="scientific">Leptothrix cholodnii (strain ATCC 51168 / LMG 8142 / SP-6)</name>
    <name type="common">Leptothrix discophora (strain SP-6)</name>
    <dbReference type="NCBI Taxonomy" id="395495"/>
    <lineage>
        <taxon>Bacteria</taxon>
        <taxon>Pseudomonadati</taxon>
        <taxon>Pseudomonadota</taxon>
        <taxon>Betaproteobacteria</taxon>
        <taxon>Burkholderiales</taxon>
        <taxon>Sphaerotilaceae</taxon>
        <taxon>Leptothrix</taxon>
    </lineage>
</organism>
<sequence length="71" mass="7837">MQAILAYLARHPTAADSEQGIAQWWLPEMNVEAPPPDVRRALDELVRQQALGRTTLPDGSVIYRAVQSAVP</sequence>
<evidence type="ECO:0000313" key="1">
    <source>
        <dbReference type="EMBL" id="ACB35293.1"/>
    </source>
</evidence>